<evidence type="ECO:0000256" key="7">
    <source>
        <dbReference type="SAM" id="SignalP"/>
    </source>
</evidence>
<dbReference type="EMBL" id="SEWE01000043">
    <property type="protein sequence ID" value="RYU77794.1"/>
    <property type="molecule type" value="Genomic_DNA"/>
</dbReference>
<dbReference type="GO" id="GO:0051603">
    <property type="term" value="P:proteolysis involved in protein catabolic process"/>
    <property type="evidence" value="ECO:0007669"/>
    <property type="project" value="TreeGrafter"/>
</dbReference>
<keyword evidence="5" id="KW-0862">Zinc</keyword>
<dbReference type="Pfam" id="PF01435">
    <property type="entry name" value="Peptidase_M48"/>
    <property type="match status" value="1"/>
</dbReference>
<keyword evidence="2" id="KW-0645">Protease</keyword>
<organism evidence="9 10">
    <name type="scientific">Hymenobacter persicinus</name>
    <dbReference type="NCBI Taxonomy" id="2025506"/>
    <lineage>
        <taxon>Bacteria</taxon>
        <taxon>Pseudomonadati</taxon>
        <taxon>Bacteroidota</taxon>
        <taxon>Cytophagia</taxon>
        <taxon>Cytophagales</taxon>
        <taxon>Hymenobacteraceae</taxon>
        <taxon>Hymenobacter</taxon>
    </lineage>
</organism>
<dbReference type="GO" id="GO:0016020">
    <property type="term" value="C:membrane"/>
    <property type="evidence" value="ECO:0007669"/>
    <property type="project" value="TreeGrafter"/>
</dbReference>
<evidence type="ECO:0000256" key="3">
    <source>
        <dbReference type="ARBA" id="ARBA00022723"/>
    </source>
</evidence>
<sequence>MNSSLFRRLLGSALLSSLLLPLSSAVSPRTEDAAAWRASWHTPTGWSMRPVQGPKPDPAVLAQFGLYNNAKLQSLIDTKGQQMNKVSDRPGDYGFTIVDSPVINAFATPDGHVYFTRGIMAYFNNEAQFAGVLGHELGHITARHGQKQQTRSTVAGIGMLLGSIVAPRIMQSVGGVAQQVVGLGLLKYGRDAENEADGLGVKYSTKIGYDASYMADFFQTLQRTEEQTGAGGIPTFLSTHPNSADRYTRVKGLAAQARQQVGNAKLNVNRDSYLRSIEGLPFGEDPRQGFVEGGAFYHPDLKFRLPVPSGWKTQNSPEQFQMAEPNGKALIVFLGTAGSSLNEAAQGLAKQLGMQSANAQSTTINGFPALAFEGDQITQDQSGQQAVGAHVLTYLIQDGKSIFAIVGLTAPSTFSAYAPTFSSVAQGYARLTDASKLNRQVEKVHIKSVKTSTTLSSALAANGVASARREEMAILNGMKLTDKLPAGSLFKVVGK</sequence>
<name>A0A4V1ZAE5_9BACT</name>
<evidence type="ECO:0000256" key="2">
    <source>
        <dbReference type="ARBA" id="ARBA00022670"/>
    </source>
</evidence>
<evidence type="ECO:0000256" key="5">
    <source>
        <dbReference type="ARBA" id="ARBA00022833"/>
    </source>
</evidence>
<evidence type="ECO:0000256" key="4">
    <source>
        <dbReference type="ARBA" id="ARBA00022801"/>
    </source>
</evidence>
<dbReference type="Proteomes" id="UP000294155">
    <property type="component" value="Unassembled WGS sequence"/>
</dbReference>
<keyword evidence="7" id="KW-0732">Signal</keyword>
<reference evidence="9 10" key="1">
    <citation type="submission" date="2019-02" db="EMBL/GenBank/DDBJ databases">
        <title>Bacterial novel species isolated from soil.</title>
        <authorList>
            <person name="Jung H.-Y."/>
        </authorList>
    </citation>
    <scope>NUCLEOTIDE SEQUENCE [LARGE SCALE GENOMIC DNA]</scope>
    <source>
        <strain evidence="9 10">1-3-3-3</strain>
    </source>
</reference>
<keyword evidence="6" id="KW-0482">Metalloprotease</keyword>
<evidence type="ECO:0000256" key="6">
    <source>
        <dbReference type="ARBA" id="ARBA00023049"/>
    </source>
</evidence>
<dbReference type="InterPro" id="IPR001915">
    <property type="entry name" value="Peptidase_M48"/>
</dbReference>
<dbReference type="AlphaFoldDB" id="A0A4V1ZAE5"/>
<evidence type="ECO:0000259" key="8">
    <source>
        <dbReference type="Pfam" id="PF01435"/>
    </source>
</evidence>
<dbReference type="RefSeq" id="WP_129922321.1">
    <property type="nucleotide sequence ID" value="NZ_SEWE01000043.1"/>
</dbReference>
<evidence type="ECO:0000313" key="9">
    <source>
        <dbReference type="EMBL" id="RYU77794.1"/>
    </source>
</evidence>
<comment type="caution">
    <text evidence="9">The sequence shown here is derived from an EMBL/GenBank/DDBJ whole genome shotgun (WGS) entry which is preliminary data.</text>
</comment>
<dbReference type="GO" id="GO:0004222">
    <property type="term" value="F:metalloendopeptidase activity"/>
    <property type="evidence" value="ECO:0007669"/>
    <property type="project" value="InterPro"/>
</dbReference>
<keyword evidence="10" id="KW-1185">Reference proteome</keyword>
<keyword evidence="4" id="KW-0378">Hydrolase</keyword>
<accession>A0A4V1ZAE5</accession>
<dbReference type="GO" id="GO:0046872">
    <property type="term" value="F:metal ion binding"/>
    <property type="evidence" value="ECO:0007669"/>
    <property type="project" value="UniProtKB-KW"/>
</dbReference>
<dbReference type="InterPro" id="IPR051156">
    <property type="entry name" value="Mito/Outer_Membr_Metalloprot"/>
</dbReference>
<dbReference type="OrthoDB" id="9810445at2"/>
<evidence type="ECO:0000313" key="10">
    <source>
        <dbReference type="Proteomes" id="UP000294155"/>
    </source>
</evidence>
<gene>
    <name evidence="9" type="ORF">EWM57_16840</name>
</gene>
<protein>
    <submittedName>
        <fullName evidence="9">Peptidase M48</fullName>
    </submittedName>
</protein>
<feature type="signal peptide" evidence="7">
    <location>
        <begin position="1"/>
        <end position="25"/>
    </location>
</feature>
<feature type="chain" id="PRO_5020641904" evidence="7">
    <location>
        <begin position="26"/>
        <end position="495"/>
    </location>
</feature>
<comment type="cofactor">
    <cofactor evidence="1">
        <name>Zn(2+)</name>
        <dbReference type="ChEBI" id="CHEBI:29105"/>
    </cofactor>
</comment>
<feature type="domain" description="Peptidase M48" evidence="8">
    <location>
        <begin position="76"/>
        <end position="252"/>
    </location>
</feature>
<dbReference type="PANTHER" id="PTHR22726:SF24">
    <property type="entry name" value="M48 FAMILY METALLOPEPTIDASE"/>
    <property type="match status" value="1"/>
</dbReference>
<dbReference type="Gene3D" id="3.30.2010.10">
    <property type="entry name" value="Metalloproteases ('zincins'), catalytic domain"/>
    <property type="match status" value="1"/>
</dbReference>
<evidence type="ECO:0000256" key="1">
    <source>
        <dbReference type="ARBA" id="ARBA00001947"/>
    </source>
</evidence>
<dbReference type="PANTHER" id="PTHR22726">
    <property type="entry name" value="METALLOENDOPEPTIDASE OMA1"/>
    <property type="match status" value="1"/>
</dbReference>
<keyword evidence="3" id="KW-0479">Metal-binding</keyword>
<proteinExistence type="predicted"/>